<feature type="transmembrane region" description="Helical" evidence="1">
    <location>
        <begin position="20"/>
        <end position="40"/>
    </location>
</feature>
<keyword evidence="1" id="KW-1133">Transmembrane helix</keyword>
<dbReference type="EMBL" id="JARYGZ010000001">
    <property type="protein sequence ID" value="MDH7638147.1"/>
    <property type="molecule type" value="Genomic_DNA"/>
</dbReference>
<evidence type="ECO:0000313" key="3">
    <source>
        <dbReference type="Proteomes" id="UP001160625"/>
    </source>
</evidence>
<evidence type="ECO:0008006" key="4">
    <source>
        <dbReference type="Google" id="ProtNLM"/>
    </source>
</evidence>
<sequence length="175" mass="17973">MALTISGDDGARLPATAFGRYQSIATLASCFGNLALAAWVARARRTGPMLLALLTCGGACAALTTTTSPLGFAVALALYNGSWFVTYPLLLGIGYAVEPSGRLAVLCSATWLAMTSLGSLVTGAIAQAFSSYVPVGPMGLVFCLAALLTIWPLLRRLDTTVTAPSIRNAQPSTAG</sequence>
<organism evidence="2 3">
    <name type="scientific">Sphingomonas oryzagri</name>
    <dbReference type="NCBI Taxonomy" id="3042314"/>
    <lineage>
        <taxon>Bacteria</taxon>
        <taxon>Pseudomonadati</taxon>
        <taxon>Pseudomonadota</taxon>
        <taxon>Alphaproteobacteria</taxon>
        <taxon>Sphingomonadales</taxon>
        <taxon>Sphingomonadaceae</taxon>
        <taxon>Sphingomonas</taxon>
    </lineage>
</organism>
<comment type="caution">
    <text evidence="2">The sequence shown here is derived from an EMBL/GenBank/DDBJ whole genome shotgun (WGS) entry which is preliminary data.</text>
</comment>
<feature type="transmembrane region" description="Helical" evidence="1">
    <location>
        <begin position="70"/>
        <end position="91"/>
    </location>
</feature>
<evidence type="ECO:0000256" key="1">
    <source>
        <dbReference type="SAM" id="Phobius"/>
    </source>
</evidence>
<feature type="transmembrane region" description="Helical" evidence="1">
    <location>
        <begin position="135"/>
        <end position="154"/>
    </location>
</feature>
<dbReference type="SUPFAM" id="SSF103473">
    <property type="entry name" value="MFS general substrate transporter"/>
    <property type="match status" value="1"/>
</dbReference>
<feature type="transmembrane region" description="Helical" evidence="1">
    <location>
        <begin position="103"/>
        <end position="129"/>
    </location>
</feature>
<feature type="transmembrane region" description="Helical" evidence="1">
    <location>
        <begin position="47"/>
        <end position="64"/>
    </location>
</feature>
<accession>A0ABT6MZB8</accession>
<evidence type="ECO:0000313" key="2">
    <source>
        <dbReference type="EMBL" id="MDH7638147.1"/>
    </source>
</evidence>
<proteinExistence type="predicted"/>
<dbReference type="InterPro" id="IPR036259">
    <property type="entry name" value="MFS_trans_sf"/>
</dbReference>
<protein>
    <recommendedName>
        <fullName evidence="4">Major facilitator superfamily (MFS) profile domain-containing protein</fullName>
    </recommendedName>
</protein>
<keyword evidence="1" id="KW-0472">Membrane</keyword>
<name>A0ABT6MZB8_9SPHN</name>
<keyword evidence="1" id="KW-0812">Transmembrane</keyword>
<reference evidence="2" key="1">
    <citation type="submission" date="2023-04" db="EMBL/GenBank/DDBJ databases">
        <title>Sphingomonas sp. MAHUQ-71 isolated from rice field.</title>
        <authorList>
            <person name="Huq M.A."/>
        </authorList>
    </citation>
    <scope>NUCLEOTIDE SEQUENCE</scope>
    <source>
        <strain evidence="2">MAHUQ-71</strain>
    </source>
</reference>
<dbReference type="RefSeq" id="WP_281043462.1">
    <property type="nucleotide sequence ID" value="NZ_JARYGZ010000001.1"/>
</dbReference>
<dbReference type="Proteomes" id="UP001160625">
    <property type="component" value="Unassembled WGS sequence"/>
</dbReference>
<keyword evidence="3" id="KW-1185">Reference proteome</keyword>
<gene>
    <name evidence="2" type="ORF">QGN17_05345</name>
</gene>